<proteinExistence type="predicted"/>
<organism evidence="2 3">
    <name type="scientific">Fusarium mundagurra</name>
    <dbReference type="NCBI Taxonomy" id="1567541"/>
    <lineage>
        <taxon>Eukaryota</taxon>
        <taxon>Fungi</taxon>
        <taxon>Dikarya</taxon>
        <taxon>Ascomycota</taxon>
        <taxon>Pezizomycotina</taxon>
        <taxon>Sordariomycetes</taxon>
        <taxon>Hypocreomycetidae</taxon>
        <taxon>Hypocreales</taxon>
        <taxon>Nectriaceae</taxon>
        <taxon>Fusarium</taxon>
        <taxon>Fusarium fujikuroi species complex</taxon>
    </lineage>
</organism>
<evidence type="ECO:0000313" key="2">
    <source>
        <dbReference type="EMBL" id="KAF5722886.1"/>
    </source>
</evidence>
<dbReference type="PANTHER" id="PTHR37535">
    <property type="entry name" value="FLUG DOMAIN PROTEIN"/>
    <property type="match status" value="1"/>
</dbReference>
<dbReference type="AlphaFoldDB" id="A0A8H5Z466"/>
<evidence type="ECO:0000313" key="3">
    <source>
        <dbReference type="Proteomes" id="UP000544331"/>
    </source>
</evidence>
<feature type="region of interest" description="Disordered" evidence="1">
    <location>
        <begin position="804"/>
        <end position="828"/>
    </location>
</feature>
<dbReference type="Proteomes" id="UP000544331">
    <property type="component" value="Unassembled WGS sequence"/>
</dbReference>
<dbReference type="OrthoDB" id="4809756at2759"/>
<gene>
    <name evidence="2" type="ORF">FMUND_2242</name>
</gene>
<accession>A0A8H5Z466</accession>
<dbReference type="PANTHER" id="PTHR37535:SF3">
    <property type="entry name" value="FLUG DOMAIN-CONTAINING PROTEIN"/>
    <property type="match status" value="1"/>
</dbReference>
<evidence type="ECO:0000256" key="1">
    <source>
        <dbReference type="SAM" id="MobiDB-lite"/>
    </source>
</evidence>
<reference evidence="2 3" key="1">
    <citation type="submission" date="2020-05" db="EMBL/GenBank/DDBJ databases">
        <title>Identification and distribution of gene clusters putatively required for synthesis of sphingolipid metabolism inhibitors in phylogenetically diverse species of the filamentous fungus Fusarium.</title>
        <authorList>
            <person name="Kim H.-S."/>
            <person name="Busman M."/>
            <person name="Brown D.W."/>
            <person name="Divon H."/>
            <person name="Uhlig S."/>
            <person name="Proctor R.H."/>
        </authorList>
    </citation>
    <scope>NUCLEOTIDE SEQUENCE [LARGE SCALE GENOMIC DNA]</scope>
    <source>
        <strain evidence="2 3">NRRL 66235</strain>
    </source>
</reference>
<feature type="compositionally biased region" description="Gly residues" evidence="1">
    <location>
        <begin position="813"/>
        <end position="822"/>
    </location>
</feature>
<dbReference type="InterPro" id="IPR021842">
    <property type="entry name" value="DUF3435"/>
</dbReference>
<dbReference type="Pfam" id="PF11917">
    <property type="entry name" value="DUF3435"/>
    <property type="match status" value="1"/>
</dbReference>
<comment type="caution">
    <text evidence="2">The sequence shown here is derived from an EMBL/GenBank/DDBJ whole genome shotgun (WGS) entry which is preliminary data.</text>
</comment>
<dbReference type="EMBL" id="JAAOAN010000079">
    <property type="protein sequence ID" value="KAF5722886.1"/>
    <property type="molecule type" value="Genomic_DNA"/>
</dbReference>
<name>A0A8H5Z466_9HYPO</name>
<sequence length="828" mass="93801">MDGPSRLPAPGRVPDKRYSLADGINRIDAENEDEIFQLVTGLDEHVRESQHFRWQAMSTQKAQDRVRLNYRHFLQTINIINNDMTEEAIDKEMFLGDQEKITKQMKMFIMFVAKYGKGRAQGTRISYRGLVTYRNALVFWCNRMARIYNTSSLPNSISFVVITEAMRYATHAFQLTNTAGMAMSKVGLPELRQLIDFDMISAPNIEVAECHHLAWCIGRICAVRPGSLARSDNKPADSPQKPFLIWNDIELSRDHDGKFTLTITFRNLKTNSEELTKASHKAPLRSQLRCVIKSPQNTENLVFSVPHRLLAMAIRRGILCGIETVDQLFSSRAKYILIKPEFLDKPVFLAAGPRGLKITQEPMRATALTTYISLRGQKIGYADVLTFYSLRRRTANDLSRKIGKDAARSLMNHDPDSRTLEKYYLSLEDTLDVSGLALDEIDGDTAGHTEEMLKADSDLAIHVLTDERARKVHGPALNALMNQMMLGELVLEKARRNLTASEPIDEDESPSDEPSTVVDETTGLFIHDVEERHEQDLDDQINNAGDPGVIHRELDEGEPEADEDISYIEAAKAFMQLILSNTMSEYRNLRKDGIPCPQCQDDDTISQELKNKRYYDATHLYDHERSQLHLPKQKWARRVTLAFEASGDKRITCPYCKRLGKDSQFFHVKALVKHITYGRFGAEHDRLKRADGWYDDGWEKHPQSKSKTFRKNQERQRQVKMAALNIRYSQYEPAPAPVPHPTRAGIVFAPGSRPITRAGVKMVPAEEISKPVPIPDRYKSAIRVGDINEPFNVPKGLEGSIKTTRMKFPTIGPGQGIYGGQKGGEDAD</sequence>
<protein>
    <submittedName>
        <fullName evidence="2">Uncharacterized protein</fullName>
    </submittedName>
</protein>
<keyword evidence="3" id="KW-1185">Reference proteome</keyword>